<dbReference type="Proteomes" id="UP001596002">
    <property type="component" value="Unassembled WGS sequence"/>
</dbReference>
<reference evidence="5" key="1">
    <citation type="journal article" date="2019" name="Int. J. Syst. Evol. Microbiol.">
        <title>The Global Catalogue of Microorganisms (GCM) 10K type strain sequencing project: providing services to taxonomists for standard genome sequencing and annotation.</title>
        <authorList>
            <consortium name="The Broad Institute Genomics Platform"/>
            <consortium name="The Broad Institute Genome Sequencing Center for Infectious Disease"/>
            <person name="Wu L."/>
            <person name="Ma J."/>
        </authorList>
    </citation>
    <scope>NUCLEOTIDE SEQUENCE [LARGE SCALE GENOMIC DNA]</scope>
    <source>
        <strain evidence="5">WYCCWR 12678</strain>
    </source>
</reference>
<sequence>MQDQQQDVKMRILLAAKKLFAKQGFDGTSVRQICEEAGANVALVSYHFGGKENVFHALFDTFFPGTNCPSMKRSFKIRWKE</sequence>
<protein>
    <submittedName>
        <fullName evidence="4">TetR family transcriptional regulator</fullName>
    </submittedName>
</protein>
<proteinExistence type="predicted"/>
<dbReference type="PRINTS" id="PR00455">
    <property type="entry name" value="HTHTETR"/>
</dbReference>
<dbReference type="PANTHER" id="PTHR30055:SF235">
    <property type="entry name" value="TRANSCRIPTIONAL REGULATORY PROTEIN"/>
    <property type="match status" value="1"/>
</dbReference>
<dbReference type="Pfam" id="PF00440">
    <property type="entry name" value="TetR_N"/>
    <property type="match status" value="1"/>
</dbReference>
<gene>
    <name evidence="4" type="ORF">ACFO8Q_12190</name>
</gene>
<dbReference type="InterPro" id="IPR001647">
    <property type="entry name" value="HTH_TetR"/>
</dbReference>
<comment type="caution">
    <text evidence="4">The sequence shown here is derived from an EMBL/GenBank/DDBJ whole genome shotgun (WGS) entry which is preliminary data.</text>
</comment>
<organism evidence="4 5">
    <name type="scientific">Effusibacillus consociatus</name>
    <dbReference type="NCBI Taxonomy" id="1117041"/>
    <lineage>
        <taxon>Bacteria</taxon>
        <taxon>Bacillati</taxon>
        <taxon>Bacillota</taxon>
        <taxon>Bacilli</taxon>
        <taxon>Bacillales</taxon>
        <taxon>Alicyclobacillaceae</taxon>
        <taxon>Effusibacillus</taxon>
    </lineage>
</organism>
<dbReference type="InterPro" id="IPR050109">
    <property type="entry name" value="HTH-type_TetR-like_transc_reg"/>
</dbReference>
<dbReference type="Gene3D" id="1.10.357.10">
    <property type="entry name" value="Tetracycline Repressor, domain 2"/>
    <property type="match status" value="1"/>
</dbReference>
<dbReference type="SUPFAM" id="SSF46689">
    <property type="entry name" value="Homeodomain-like"/>
    <property type="match status" value="1"/>
</dbReference>
<evidence type="ECO:0000313" key="5">
    <source>
        <dbReference type="Proteomes" id="UP001596002"/>
    </source>
</evidence>
<dbReference type="PROSITE" id="PS50977">
    <property type="entry name" value="HTH_TETR_2"/>
    <property type="match status" value="1"/>
</dbReference>
<evidence type="ECO:0000313" key="4">
    <source>
        <dbReference type="EMBL" id="MFC4768110.1"/>
    </source>
</evidence>
<dbReference type="PROSITE" id="PS01081">
    <property type="entry name" value="HTH_TETR_1"/>
    <property type="match status" value="1"/>
</dbReference>
<dbReference type="InterPro" id="IPR023772">
    <property type="entry name" value="DNA-bd_HTH_TetR-type_CS"/>
</dbReference>
<feature type="DNA-binding region" description="H-T-H motif" evidence="2">
    <location>
        <begin position="29"/>
        <end position="48"/>
    </location>
</feature>
<dbReference type="InterPro" id="IPR009057">
    <property type="entry name" value="Homeodomain-like_sf"/>
</dbReference>
<dbReference type="PANTHER" id="PTHR30055">
    <property type="entry name" value="HTH-TYPE TRANSCRIPTIONAL REGULATOR RUTR"/>
    <property type="match status" value="1"/>
</dbReference>
<keyword evidence="5" id="KW-1185">Reference proteome</keyword>
<evidence type="ECO:0000259" key="3">
    <source>
        <dbReference type="PROSITE" id="PS50977"/>
    </source>
</evidence>
<dbReference type="EMBL" id="JBHSHC010000096">
    <property type="protein sequence ID" value="MFC4768110.1"/>
    <property type="molecule type" value="Genomic_DNA"/>
</dbReference>
<feature type="domain" description="HTH tetR-type" evidence="3">
    <location>
        <begin position="6"/>
        <end position="66"/>
    </location>
</feature>
<evidence type="ECO:0000256" key="1">
    <source>
        <dbReference type="ARBA" id="ARBA00023125"/>
    </source>
</evidence>
<dbReference type="RefSeq" id="WP_380026035.1">
    <property type="nucleotide sequence ID" value="NZ_JBHSHC010000096.1"/>
</dbReference>
<keyword evidence="1 2" id="KW-0238">DNA-binding</keyword>
<evidence type="ECO:0000256" key="2">
    <source>
        <dbReference type="PROSITE-ProRule" id="PRU00335"/>
    </source>
</evidence>
<name>A0ABV9Q669_9BACL</name>
<accession>A0ABV9Q669</accession>